<reference evidence="2" key="1">
    <citation type="submission" date="2023-04" db="EMBL/GenBank/DDBJ databases">
        <title>Phytophthora fragariaefolia NBRC 109709.</title>
        <authorList>
            <person name="Ichikawa N."/>
            <person name="Sato H."/>
            <person name="Tonouchi N."/>
        </authorList>
    </citation>
    <scope>NUCLEOTIDE SEQUENCE</scope>
    <source>
        <strain evidence="2">NBRC 109709</strain>
    </source>
</reference>
<protein>
    <submittedName>
        <fullName evidence="2">Unnamed protein product</fullName>
    </submittedName>
</protein>
<feature type="region of interest" description="Disordered" evidence="1">
    <location>
        <begin position="20"/>
        <end position="161"/>
    </location>
</feature>
<dbReference type="EMBL" id="BSXT01000722">
    <property type="protein sequence ID" value="GMF33032.1"/>
    <property type="molecule type" value="Genomic_DNA"/>
</dbReference>
<keyword evidence="3" id="KW-1185">Reference proteome</keyword>
<sequence>MLDEALPKINLSTEFARGVDNNAAIALGTTPTYSSKTRPKAARTASDPDTGSGQRSLPVRNLTLSEGLARVRGAPTQHQGAAAAQEEPASSRKRSISQSSHHKARNSFRGLFDSSSDDDEDEGAVTEPQEISNDLDWQQERYHAAQLQSNHLPSAQACELP</sequence>
<dbReference type="Proteomes" id="UP001165121">
    <property type="component" value="Unassembled WGS sequence"/>
</dbReference>
<comment type="caution">
    <text evidence="2">The sequence shown here is derived from an EMBL/GenBank/DDBJ whole genome shotgun (WGS) entry which is preliminary data.</text>
</comment>
<feature type="compositionally biased region" description="Basic residues" evidence="1">
    <location>
        <begin position="91"/>
        <end position="106"/>
    </location>
</feature>
<evidence type="ECO:0000313" key="3">
    <source>
        <dbReference type="Proteomes" id="UP001165121"/>
    </source>
</evidence>
<dbReference type="AlphaFoldDB" id="A0A9W6X7F0"/>
<proteinExistence type="predicted"/>
<organism evidence="2 3">
    <name type="scientific">Phytophthora fragariaefolia</name>
    <dbReference type="NCBI Taxonomy" id="1490495"/>
    <lineage>
        <taxon>Eukaryota</taxon>
        <taxon>Sar</taxon>
        <taxon>Stramenopiles</taxon>
        <taxon>Oomycota</taxon>
        <taxon>Peronosporomycetes</taxon>
        <taxon>Peronosporales</taxon>
        <taxon>Peronosporaceae</taxon>
        <taxon>Phytophthora</taxon>
    </lineage>
</organism>
<feature type="compositionally biased region" description="Acidic residues" evidence="1">
    <location>
        <begin position="115"/>
        <end position="124"/>
    </location>
</feature>
<gene>
    <name evidence="2" type="ORF">Pfra01_000804900</name>
</gene>
<evidence type="ECO:0000256" key="1">
    <source>
        <dbReference type="SAM" id="MobiDB-lite"/>
    </source>
</evidence>
<name>A0A9W6X7F0_9STRA</name>
<accession>A0A9W6X7F0</accession>
<evidence type="ECO:0000313" key="2">
    <source>
        <dbReference type="EMBL" id="GMF33032.1"/>
    </source>
</evidence>
<dbReference type="OrthoDB" id="146150at2759"/>